<evidence type="ECO:0000313" key="2">
    <source>
        <dbReference type="EMBL" id="PZN76362.1"/>
    </source>
</evidence>
<accession>A0A2W4QWW4</accession>
<feature type="domain" description="Carrier" evidence="1">
    <location>
        <begin position="17"/>
        <end position="73"/>
    </location>
</feature>
<proteinExistence type="predicted"/>
<dbReference type="Proteomes" id="UP000249396">
    <property type="component" value="Unassembled WGS sequence"/>
</dbReference>
<dbReference type="Pfam" id="PF00550">
    <property type="entry name" value="PP-binding"/>
    <property type="match status" value="1"/>
</dbReference>
<organism evidence="2 3">
    <name type="scientific">Candidatus Methylumidiphilus alinenensis</name>
    <dbReference type="NCBI Taxonomy" id="2202197"/>
    <lineage>
        <taxon>Bacteria</taxon>
        <taxon>Pseudomonadati</taxon>
        <taxon>Pseudomonadota</taxon>
        <taxon>Gammaproteobacteria</taxon>
        <taxon>Methylococcales</taxon>
        <taxon>Candidatus Methylumidiphilus</taxon>
    </lineage>
</organism>
<protein>
    <submittedName>
        <fullName evidence="2">Acyl carrier protein</fullName>
    </submittedName>
</protein>
<dbReference type="EMBL" id="QJPH01000360">
    <property type="protein sequence ID" value="PZN76362.1"/>
    <property type="molecule type" value="Genomic_DNA"/>
</dbReference>
<dbReference type="InterPro" id="IPR036736">
    <property type="entry name" value="ACP-like_sf"/>
</dbReference>
<sequence>MSIQDELYQLIIKRYLMGRVPDGFDKSSNLIDSGILDSFMLVGLVSHIEKQYGVKFGSGDIVTENFNSLPALEAVIQQKLQQKENSDYE</sequence>
<dbReference type="AlphaFoldDB" id="A0A2W4QWW4"/>
<name>A0A2W4QWW4_9GAMM</name>
<gene>
    <name evidence="2" type="ORF">DM484_16780</name>
</gene>
<dbReference type="InterPro" id="IPR009081">
    <property type="entry name" value="PP-bd_ACP"/>
</dbReference>
<comment type="caution">
    <text evidence="2">The sequence shown here is derived from an EMBL/GenBank/DDBJ whole genome shotgun (WGS) entry which is preliminary data.</text>
</comment>
<reference evidence="2 3" key="1">
    <citation type="journal article" date="2018" name="Aquat. Microb. Ecol.">
        <title>Gammaproteobacterial methanotrophs dominate.</title>
        <authorList>
            <person name="Rissanen A.J."/>
            <person name="Saarenheimo J."/>
            <person name="Tiirola M."/>
            <person name="Peura S."/>
            <person name="Aalto S.L."/>
            <person name="Karvinen A."/>
            <person name="Nykanen H."/>
        </authorList>
    </citation>
    <scope>NUCLEOTIDE SEQUENCE [LARGE SCALE GENOMIC DNA]</scope>
    <source>
        <strain evidence="2">AMbin10</strain>
    </source>
</reference>
<evidence type="ECO:0000313" key="3">
    <source>
        <dbReference type="Proteomes" id="UP000249396"/>
    </source>
</evidence>
<dbReference type="Gene3D" id="1.10.1200.10">
    <property type="entry name" value="ACP-like"/>
    <property type="match status" value="1"/>
</dbReference>
<evidence type="ECO:0000259" key="1">
    <source>
        <dbReference type="Pfam" id="PF00550"/>
    </source>
</evidence>
<dbReference type="SUPFAM" id="SSF47336">
    <property type="entry name" value="ACP-like"/>
    <property type="match status" value="1"/>
</dbReference>